<dbReference type="GO" id="GO:0015086">
    <property type="term" value="F:cadmium ion transmembrane transporter activity"/>
    <property type="evidence" value="ECO:0007669"/>
    <property type="project" value="TreeGrafter"/>
</dbReference>
<dbReference type="NCBIfam" id="NF037982">
    <property type="entry name" value="Nramp_1"/>
    <property type="match status" value="1"/>
</dbReference>
<proteinExistence type="predicted"/>
<evidence type="ECO:0000256" key="6">
    <source>
        <dbReference type="ARBA" id="ARBA00023136"/>
    </source>
</evidence>
<keyword evidence="9" id="KW-1185">Reference proteome</keyword>
<keyword evidence="4" id="KW-0769">Symport</keyword>
<evidence type="ECO:0000256" key="4">
    <source>
        <dbReference type="ARBA" id="ARBA00022847"/>
    </source>
</evidence>
<evidence type="ECO:0000256" key="3">
    <source>
        <dbReference type="ARBA" id="ARBA00022692"/>
    </source>
</evidence>
<dbReference type="InterPro" id="IPR001046">
    <property type="entry name" value="NRAMP_fam"/>
</dbReference>
<keyword evidence="6 7" id="KW-0472">Membrane</keyword>
<dbReference type="Pfam" id="PF01566">
    <property type="entry name" value="Nramp"/>
    <property type="match status" value="1"/>
</dbReference>
<dbReference type="GO" id="GO:0034755">
    <property type="term" value="P:iron ion transmembrane transport"/>
    <property type="evidence" value="ECO:0007669"/>
    <property type="project" value="TreeGrafter"/>
</dbReference>
<feature type="transmembrane region" description="Helical" evidence="7">
    <location>
        <begin position="94"/>
        <end position="122"/>
    </location>
</feature>
<name>A0A2U2J889_9FLAO</name>
<evidence type="ECO:0000313" key="9">
    <source>
        <dbReference type="Proteomes" id="UP000245670"/>
    </source>
</evidence>
<feature type="transmembrane region" description="Helical" evidence="7">
    <location>
        <begin position="362"/>
        <end position="384"/>
    </location>
</feature>
<evidence type="ECO:0000256" key="2">
    <source>
        <dbReference type="ARBA" id="ARBA00022448"/>
    </source>
</evidence>
<keyword evidence="3 7" id="KW-0812">Transmembrane</keyword>
<comment type="caution">
    <text evidence="8">The sequence shown here is derived from an EMBL/GenBank/DDBJ whole genome shotgun (WGS) entry which is preliminary data.</text>
</comment>
<dbReference type="Proteomes" id="UP000245670">
    <property type="component" value="Unassembled WGS sequence"/>
</dbReference>
<keyword evidence="5 7" id="KW-1133">Transmembrane helix</keyword>
<feature type="transmembrane region" description="Helical" evidence="7">
    <location>
        <begin position="52"/>
        <end position="74"/>
    </location>
</feature>
<evidence type="ECO:0000313" key="8">
    <source>
        <dbReference type="EMBL" id="PWG04559.1"/>
    </source>
</evidence>
<sequence>MDTTTSKKSFLKKIIAIILGFGPGIFAIGYTIGTGSVTSMIVAGSKFNMQLLWVLLLSCLFSGVLMFAYGNYGLITGETALYGFKKHLKFGKGLAILIIIGITFGQWNSLMGILGISSNIIYEILSLNFEGLTAYKYETVLTTAIVIIVTFYLLMLVGKYTFFEKILVIFVTLMGFSFIFSLFFVQPLPLDVVKGLIPTIPDVSGGKMLVAAFVGTTMASATFLSRPLFVKGKGWTIKNLDQQKKDAITAAILIFIISGVIMAVAAGALFYEGKEVTHVLDMANTLEPVAGKWAVTIFFFGALSAGLSSIFPCLLIAPLLVADYQSGQLDTSSKQFRIITFIACLVALIGPVFGANPIEIQILSQVFNVFVLPAVILGIILMVNSKKVMKTYKTGLAVNVGLFAALFFSLVISYNGIIALTEYF</sequence>
<dbReference type="PANTHER" id="PTHR11706:SF33">
    <property type="entry name" value="NATURAL RESISTANCE-ASSOCIATED MACROPHAGE PROTEIN 2"/>
    <property type="match status" value="1"/>
</dbReference>
<feature type="transmembrane region" description="Helical" evidence="7">
    <location>
        <begin position="14"/>
        <end position="32"/>
    </location>
</feature>
<feature type="transmembrane region" description="Helical" evidence="7">
    <location>
        <begin position="250"/>
        <end position="271"/>
    </location>
</feature>
<accession>A0A2U2J889</accession>
<dbReference type="RefSeq" id="WP_109405399.1">
    <property type="nucleotide sequence ID" value="NZ_QFFG01000005.1"/>
</dbReference>
<dbReference type="GO" id="GO:0015293">
    <property type="term" value="F:symporter activity"/>
    <property type="evidence" value="ECO:0007669"/>
    <property type="project" value="UniProtKB-KW"/>
</dbReference>
<reference evidence="8 9" key="1">
    <citation type="submission" date="2018-05" db="EMBL/GenBank/DDBJ databases">
        <title>Polaribacter aquimarinus sp. nov., isolated from sediment in a sediment of sea.</title>
        <authorList>
            <person name="Lu D."/>
        </authorList>
    </citation>
    <scope>NUCLEOTIDE SEQUENCE [LARGE SCALE GENOMIC DNA]</scope>
    <source>
        <strain evidence="8 9">ZY113</strain>
    </source>
</reference>
<feature type="transmembrane region" description="Helical" evidence="7">
    <location>
        <begin position="166"/>
        <end position="188"/>
    </location>
</feature>
<keyword evidence="2" id="KW-0813">Transport</keyword>
<evidence type="ECO:0000256" key="5">
    <source>
        <dbReference type="ARBA" id="ARBA00022989"/>
    </source>
</evidence>
<dbReference type="GO" id="GO:0005384">
    <property type="term" value="F:manganese ion transmembrane transporter activity"/>
    <property type="evidence" value="ECO:0007669"/>
    <property type="project" value="TreeGrafter"/>
</dbReference>
<feature type="transmembrane region" description="Helical" evidence="7">
    <location>
        <begin position="396"/>
        <end position="420"/>
    </location>
</feature>
<feature type="transmembrane region" description="Helical" evidence="7">
    <location>
        <begin position="208"/>
        <end position="229"/>
    </location>
</feature>
<organism evidence="8 9">
    <name type="scientific">Polaribacter aquimarinus</name>
    <dbReference type="NCBI Taxonomy" id="2100726"/>
    <lineage>
        <taxon>Bacteria</taxon>
        <taxon>Pseudomonadati</taxon>
        <taxon>Bacteroidota</taxon>
        <taxon>Flavobacteriia</taxon>
        <taxon>Flavobacteriales</taxon>
        <taxon>Flavobacteriaceae</taxon>
    </lineage>
</organism>
<gene>
    <name evidence="8" type="ORF">DIS07_11470</name>
</gene>
<evidence type="ECO:0000256" key="7">
    <source>
        <dbReference type="SAM" id="Phobius"/>
    </source>
</evidence>
<dbReference type="OrthoDB" id="9787548at2"/>
<dbReference type="AlphaFoldDB" id="A0A2U2J889"/>
<feature type="transmembrane region" description="Helical" evidence="7">
    <location>
        <begin position="134"/>
        <end position="154"/>
    </location>
</feature>
<dbReference type="EMBL" id="QFFG01000005">
    <property type="protein sequence ID" value="PWG04559.1"/>
    <property type="molecule type" value="Genomic_DNA"/>
</dbReference>
<dbReference type="GO" id="GO:0005886">
    <property type="term" value="C:plasma membrane"/>
    <property type="evidence" value="ECO:0007669"/>
    <property type="project" value="TreeGrafter"/>
</dbReference>
<feature type="transmembrane region" description="Helical" evidence="7">
    <location>
        <begin position="338"/>
        <end position="356"/>
    </location>
</feature>
<feature type="transmembrane region" description="Helical" evidence="7">
    <location>
        <begin position="291"/>
        <end position="317"/>
    </location>
</feature>
<evidence type="ECO:0000256" key="1">
    <source>
        <dbReference type="ARBA" id="ARBA00004141"/>
    </source>
</evidence>
<protein>
    <submittedName>
        <fullName evidence="8">Iron transporter</fullName>
    </submittedName>
</protein>
<dbReference type="PANTHER" id="PTHR11706">
    <property type="entry name" value="SOLUTE CARRIER PROTEIN FAMILY 11 MEMBER"/>
    <property type="match status" value="1"/>
</dbReference>
<comment type="subcellular location">
    <subcellularLocation>
        <location evidence="1">Membrane</location>
        <topology evidence="1">Multi-pass membrane protein</topology>
    </subcellularLocation>
</comment>